<dbReference type="OrthoDB" id="9765769at2"/>
<dbReference type="AlphaFoldDB" id="A0A554VCP1"/>
<dbReference type="InterPro" id="IPR006680">
    <property type="entry name" value="Amidohydro-rel"/>
</dbReference>
<sequence length="422" mass="48473">MKKCIVLAMVLLFFSSCYSQKTDNVRYVKENFNSLTIKLVNGYWFNGKTFKKETVWVKNGILYFNNLKEEIDTVLNLSNQYVIPPFAEAHNHNLESNYELDKRIKSYLDNGVFYVKLLSSIKKRIDPLMHNYNRPDAIDISMAHAPLTATDGHPIAVRKRHLGYGYFEGLFNSIEEIESHGYVTINNHEDLNKKWDNILSFSPNFIKLNLLFSEEYEKRKNDTLYFGKKGLNPSLIKEIVRKAHASNLRVSAHVETAYDFHIAINAGVDEIAHLPEISNGKSIQRDDVILAKKNKTIIVTTVSLVKKKEKKTNYKDLVHNISSNLKLLQQENVTIAIGSDNYNGNSVGEFEFLYDLNIFSNLELLKMWTENSTKTIFPNRKIGLLKHGYEASFLVLDKNPIDDITNINKSIVTRIKQGVILN</sequence>
<feature type="domain" description="Amidohydrolase-related" evidence="2">
    <location>
        <begin position="230"/>
        <end position="419"/>
    </location>
</feature>
<organism evidence="3 4">
    <name type="scientific">Aquimarina algiphila</name>
    <dbReference type="NCBI Taxonomy" id="2047982"/>
    <lineage>
        <taxon>Bacteria</taxon>
        <taxon>Pseudomonadati</taxon>
        <taxon>Bacteroidota</taxon>
        <taxon>Flavobacteriia</taxon>
        <taxon>Flavobacteriales</taxon>
        <taxon>Flavobacteriaceae</taxon>
        <taxon>Aquimarina</taxon>
    </lineage>
</organism>
<dbReference type="InterPro" id="IPR011059">
    <property type="entry name" value="Metal-dep_hydrolase_composite"/>
</dbReference>
<dbReference type="PANTHER" id="PTHR43135:SF3">
    <property type="entry name" value="ALPHA-D-RIBOSE 1-METHYLPHOSPHONATE 5-TRIPHOSPHATE DIPHOSPHATASE"/>
    <property type="match status" value="1"/>
</dbReference>
<gene>
    <name evidence="3" type="ORF">FOF46_26145</name>
</gene>
<dbReference type="SUPFAM" id="SSF51338">
    <property type="entry name" value="Composite domain of metallo-dependent hydrolases"/>
    <property type="match status" value="1"/>
</dbReference>
<dbReference type="PANTHER" id="PTHR43135">
    <property type="entry name" value="ALPHA-D-RIBOSE 1-METHYLPHOSPHONATE 5-TRIPHOSPHATE DIPHOSPHATASE"/>
    <property type="match status" value="1"/>
</dbReference>
<protein>
    <submittedName>
        <fullName evidence="3">Amidohydrolase family protein</fullName>
    </submittedName>
</protein>
<accession>A0A554VCP1</accession>
<evidence type="ECO:0000313" key="3">
    <source>
        <dbReference type="EMBL" id="TSE04491.1"/>
    </source>
</evidence>
<feature type="chain" id="PRO_5021787379" evidence="1">
    <location>
        <begin position="20"/>
        <end position="422"/>
    </location>
</feature>
<keyword evidence="3" id="KW-0378">Hydrolase</keyword>
<proteinExistence type="predicted"/>
<dbReference type="RefSeq" id="WP_143918497.1">
    <property type="nucleotide sequence ID" value="NZ_CANMIK010000047.1"/>
</dbReference>
<keyword evidence="4" id="KW-1185">Reference proteome</keyword>
<keyword evidence="1" id="KW-0732">Signal</keyword>
<dbReference type="GO" id="GO:0016810">
    <property type="term" value="F:hydrolase activity, acting on carbon-nitrogen (but not peptide) bonds"/>
    <property type="evidence" value="ECO:0007669"/>
    <property type="project" value="InterPro"/>
</dbReference>
<reference evidence="3 4" key="1">
    <citation type="submission" date="2019-07" db="EMBL/GenBank/DDBJ databases">
        <title>The draft genome sequence of Aquimarina algiphila M91.</title>
        <authorList>
            <person name="Meng X."/>
        </authorList>
    </citation>
    <scope>NUCLEOTIDE SEQUENCE [LARGE SCALE GENOMIC DNA]</scope>
    <source>
        <strain evidence="3 4">M91</strain>
    </source>
</reference>
<dbReference type="SUPFAM" id="SSF51556">
    <property type="entry name" value="Metallo-dependent hydrolases"/>
    <property type="match status" value="1"/>
</dbReference>
<evidence type="ECO:0000313" key="4">
    <source>
        <dbReference type="Proteomes" id="UP000318833"/>
    </source>
</evidence>
<evidence type="ECO:0000259" key="2">
    <source>
        <dbReference type="Pfam" id="PF01979"/>
    </source>
</evidence>
<dbReference type="PROSITE" id="PS51257">
    <property type="entry name" value="PROKAR_LIPOPROTEIN"/>
    <property type="match status" value="1"/>
</dbReference>
<dbReference type="InterPro" id="IPR051781">
    <property type="entry name" value="Metallo-dep_Hydrolase"/>
</dbReference>
<dbReference type="Pfam" id="PF01979">
    <property type="entry name" value="Amidohydro_1"/>
    <property type="match status" value="1"/>
</dbReference>
<feature type="signal peptide" evidence="1">
    <location>
        <begin position="1"/>
        <end position="19"/>
    </location>
</feature>
<dbReference type="Gene3D" id="3.20.20.140">
    <property type="entry name" value="Metal-dependent hydrolases"/>
    <property type="match status" value="1"/>
</dbReference>
<dbReference type="EMBL" id="VLNR01000080">
    <property type="protein sequence ID" value="TSE04491.1"/>
    <property type="molecule type" value="Genomic_DNA"/>
</dbReference>
<dbReference type="Gene3D" id="2.30.40.10">
    <property type="entry name" value="Urease, subunit C, domain 1"/>
    <property type="match status" value="1"/>
</dbReference>
<dbReference type="Proteomes" id="UP000318833">
    <property type="component" value="Unassembled WGS sequence"/>
</dbReference>
<dbReference type="InterPro" id="IPR032466">
    <property type="entry name" value="Metal_Hydrolase"/>
</dbReference>
<evidence type="ECO:0000256" key="1">
    <source>
        <dbReference type="SAM" id="SignalP"/>
    </source>
</evidence>
<name>A0A554VCP1_9FLAO</name>
<comment type="caution">
    <text evidence="3">The sequence shown here is derived from an EMBL/GenBank/DDBJ whole genome shotgun (WGS) entry which is preliminary data.</text>
</comment>